<protein>
    <submittedName>
        <fullName evidence="5">Transcriptional regulator</fullName>
    </submittedName>
</protein>
<evidence type="ECO:0000313" key="5">
    <source>
        <dbReference type="EMBL" id="AKZ64521.1"/>
    </source>
</evidence>
<dbReference type="SUPFAM" id="SSF48008">
    <property type="entry name" value="GntR ligand-binding domain-like"/>
    <property type="match status" value="1"/>
</dbReference>
<dbReference type="InterPro" id="IPR011711">
    <property type="entry name" value="GntR_C"/>
</dbReference>
<evidence type="ECO:0000313" key="6">
    <source>
        <dbReference type="Proteomes" id="UP000063429"/>
    </source>
</evidence>
<sequence>MSMPNIAAQTLQRQILSGTYKTGQMLPGQRDLAESLGISRASLREALSMLEALGFIRAMPGKGTLVTSGRSSAANASARSGAALPSSAELQSTFQLRYVFEPAAAALAARVINTHTTPRLWGVQARFEDALKNVDLVGASQADLEFHQLIAELSGNGGLLQVVRDFETRISHSQRLPFADHSRIWETAEEHRAIAAAISAGDAEGARAAMQRHLLQTAARAGIEFLQP</sequence>
<gene>
    <name evidence="5" type="ORF">F506_19345</name>
</gene>
<dbReference type="SMART" id="SM00345">
    <property type="entry name" value="HTH_GNTR"/>
    <property type="match status" value="1"/>
</dbReference>
<keyword evidence="1" id="KW-0805">Transcription regulation</keyword>
<dbReference type="InterPro" id="IPR036388">
    <property type="entry name" value="WH-like_DNA-bd_sf"/>
</dbReference>
<name>A0ABM5V515_9BURK</name>
<organism evidence="5 6">
    <name type="scientific">Herbaspirillum hiltneri N3</name>
    <dbReference type="NCBI Taxonomy" id="1262470"/>
    <lineage>
        <taxon>Bacteria</taxon>
        <taxon>Pseudomonadati</taxon>
        <taxon>Pseudomonadota</taxon>
        <taxon>Betaproteobacteria</taxon>
        <taxon>Burkholderiales</taxon>
        <taxon>Oxalobacteraceae</taxon>
        <taxon>Herbaspirillum</taxon>
    </lineage>
</organism>
<dbReference type="InterPro" id="IPR036390">
    <property type="entry name" value="WH_DNA-bd_sf"/>
</dbReference>
<keyword evidence="2" id="KW-0238">DNA-binding</keyword>
<reference evidence="6" key="1">
    <citation type="journal article" date="2015" name="Genome Announc.">
        <title>Complete Genome Sequence of Herbaspirillum hiltneri N3 (DSM 17495), Isolated from Surface-Sterilized Wheat Roots.</title>
        <authorList>
            <person name="Guizelini D."/>
            <person name="Saizaki P.M."/>
            <person name="Coimbra N.A."/>
            <person name="Weiss V.A."/>
            <person name="Faoro H."/>
            <person name="Sfeir M.Z."/>
            <person name="Baura V.A."/>
            <person name="Monteiro R.A."/>
            <person name="Chubatsu L.S."/>
            <person name="Souza E.M."/>
            <person name="Cruz L.M."/>
            <person name="Pedrosa F.O."/>
            <person name="Raittz R.T."/>
            <person name="Marchaukoski J.N."/>
            <person name="Steffens M.B."/>
        </authorList>
    </citation>
    <scope>NUCLEOTIDE SEQUENCE [LARGE SCALE GENOMIC DNA]</scope>
    <source>
        <strain evidence="6">N3</strain>
    </source>
</reference>
<dbReference type="SUPFAM" id="SSF46785">
    <property type="entry name" value="Winged helix' DNA-binding domain"/>
    <property type="match status" value="1"/>
</dbReference>
<dbReference type="SMART" id="SM00895">
    <property type="entry name" value="FCD"/>
    <property type="match status" value="1"/>
</dbReference>
<dbReference type="CDD" id="cd07377">
    <property type="entry name" value="WHTH_GntR"/>
    <property type="match status" value="1"/>
</dbReference>
<proteinExistence type="predicted"/>
<evidence type="ECO:0000256" key="3">
    <source>
        <dbReference type="ARBA" id="ARBA00023163"/>
    </source>
</evidence>
<accession>A0ABM5V515</accession>
<dbReference type="InterPro" id="IPR000524">
    <property type="entry name" value="Tscrpt_reg_HTH_GntR"/>
</dbReference>
<dbReference type="PANTHER" id="PTHR43537">
    <property type="entry name" value="TRANSCRIPTIONAL REGULATOR, GNTR FAMILY"/>
    <property type="match status" value="1"/>
</dbReference>
<dbReference type="PROSITE" id="PS50949">
    <property type="entry name" value="HTH_GNTR"/>
    <property type="match status" value="1"/>
</dbReference>
<dbReference type="PANTHER" id="PTHR43537:SF5">
    <property type="entry name" value="UXU OPERON TRANSCRIPTIONAL REGULATOR"/>
    <property type="match status" value="1"/>
</dbReference>
<feature type="domain" description="HTH gntR-type" evidence="4">
    <location>
        <begin position="1"/>
        <end position="69"/>
    </location>
</feature>
<dbReference type="Gene3D" id="1.10.10.10">
    <property type="entry name" value="Winged helix-like DNA-binding domain superfamily/Winged helix DNA-binding domain"/>
    <property type="match status" value="1"/>
</dbReference>
<evidence type="ECO:0000256" key="1">
    <source>
        <dbReference type="ARBA" id="ARBA00023015"/>
    </source>
</evidence>
<keyword evidence="6" id="KW-1185">Reference proteome</keyword>
<dbReference type="PRINTS" id="PR00035">
    <property type="entry name" value="HTHGNTR"/>
</dbReference>
<evidence type="ECO:0000256" key="2">
    <source>
        <dbReference type="ARBA" id="ARBA00023125"/>
    </source>
</evidence>
<dbReference type="EMBL" id="CP011409">
    <property type="protein sequence ID" value="AKZ64521.1"/>
    <property type="molecule type" value="Genomic_DNA"/>
</dbReference>
<evidence type="ECO:0000259" key="4">
    <source>
        <dbReference type="PROSITE" id="PS50949"/>
    </source>
</evidence>
<dbReference type="InterPro" id="IPR008920">
    <property type="entry name" value="TF_FadR/GntR_C"/>
</dbReference>
<dbReference type="Gene3D" id="1.20.120.530">
    <property type="entry name" value="GntR ligand-binding domain-like"/>
    <property type="match status" value="1"/>
</dbReference>
<dbReference type="Pfam" id="PF07729">
    <property type="entry name" value="FCD"/>
    <property type="match status" value="1"/>
</dbReference>
<keyword evidence="3" id="KW-0804">Transcription</keyword>
<dbReference type="Proteomes" id="UP000063429">
    <property type="component" value="Chromosome"/>
</dbReference>
<dbReference type="RefSeq" id="WP_053200125.1">
    <property type="nucleotide sequence ID" value="NZ_CP011409.1"/>
</dbReference>
<dbReference type="Pfam" id="PF00392">
    <property type="entry name" value="GntR"/>
    <property type="match status" value="1"/>
</dbReference>